<accession>Q5UEY1</accession>
<dbReference type="InterPro" id="IPR007296">
    <property type="entry name" value="DUF403"/>
</dbReference>
<dbReference type="PANTHER" id="PTHR34595">
    <property type="entry name" value="BLR5612 PROTEIN"/>
    <property type="match status" value="1"/>
</dbReference>
<dbReference type="InterPro" id="IPR051680">
    <property type="entry name" value="ATP-dep_Glu-Cys_Ligase-2"/>
</dbReference>
<gene>
    <name evidence="2" type="ORF">Red2C11_56</name>
</gene>
<name>Q5UEY1_9PROT</name>
<dbReference type="PANTHER" id="PTHR34595:SF7">
    <property type="entry name" value="SLL1039 PROTEIN"/>
    <property type="match status" value="1"/>
</dbReference>
<feature type="domain" description="DUF403" evidence="1">
    <location>
        <begin position="1"/>
        <end position="308"/>
    </location>
</feature>
<proteinExistence type="predicted"/>
<dbReference type="Pfam" id="PF04168">
    <property type="entry name" value="Alpha-E"/>
    <property type="match status" value="1"/>
</dbReference>
<dbReference type="AlphaFoldDB" id="Q5UEY1"/>
<protein>
    <recommendedName>
        <fullName evidence="1">DUF403 domain-containing protein</fullName>
    </recommendedName>
</protein>
<evidence type="ECO:0000313" key="2">
    <source>
        <dbReference type="EMBL" id="AAV31640.1"/>
    </source>
</evidence>
<evidence type="ECO:0000259" key="1">
    <source>
        <dbReference type="Pfam" id="PF04168"/>
    </source>
</evidence>
<reference evidence="2" key="1">
    <citation type="submission" date="2004-09" db="EMBL/GenBank/DDBJ databases">
        <title>SAR116.</title>
        <authorList>
            <person name="Sabehi G."/>
            <person name="Beja O."/>
        </authorList>
    </citation>
    <scope>NUCLEOTIDE SEQUENCE</scope>
</reference>
<dbReference type="EMBL" id="AY744399">
    <property type="protein sequence ID" value="AAV31640.1"/>
    <property type="molecule type" value="Genomic_DNA"/>
</dbReference>
<sequence>MLGRHGDSLFWMARYLERSENIARRIQAALHYALSRDDDGKDEWTTIISDSGSSYIFSQKYHEASVTDVINFLLRDRDNVNSILSLVYKARQNGRSVRTSLTQEVWLSLNESWIACETALKRPANIRDLPAVLEGIVRGSSLFRGALYGTMLHNDIFNFLRLGTYIERADNTLRIMDSKYYQLLPTARVIGGSEDQSQWEVMLRSLAAWRSFNWLKKGRLDPISVADFLIFDERMPRSIHFCYKEIKLNLEDLSNSYCSDYDSLTAASQIWTALHHSASIDKRIKLREFIADHIVKNNLLSLAIASDFNLCKQ</sequence>
<organism evidence="2">
    <name type="scientific">uncultured alpha proteobacterium EBAC2C11</name>
    <dbReference type="NCBI Taxonomy" id="295349"/>
    <lineage>
        <taxon>Bacteria</taxon>
        <taxon>Pseudomonadati</taxon>
        <taxon>Pseudomonadota</taxon>
        <taxon>Alphaproteobacteria</taxon>
        <taxon>Candidatus Puniceispirillales</taxon>
        <taxon>environmental samples</taxon>
    </lineage>
</organism>